<sequence length="134" mass="15812">MNNRPNFNIYHPNCPSRLFFENMADKWILFILDTLRNQPEHFNGLKKKILGISPKVLSHKLKILERDGFISREILDTRPIRVQYSLSALGFEFSKTALSFKHWAEANMQHVLSAQQYFDQQQLMENTQEQLMAD</sequence>
<evidence type="ECO:0000256" key="2">
    <source>
        <dbReference type="ARBA" id="ARBA00023125"/>
    </source>
</evidence>
<dbReference type="Pfam" id="PF01638">
    <property type="entry name" value="HxlR"/>
    <property type="match status" value="1"/>
</dbReference>
<organism evidence="6 7">
    <name type="scientific">Acinetobacter sichuanensis</name>
    <dbReference type="NCBI Taxonomy" id="2136183"/>
    <lineage>
        <taxon>Bacteria</taxon>
        <taxon>Pseudomonadati</taxon>
        <taxon>Pseudomonadota</taxon>
        <taxon>Gammaproteobacteria</taxon>
        <taxon>Moraxellales</taxon>
        <taxon>Moraxellaceae</taxon>
        <taxon>Acinetobacter</taxon>
    </lineage>
</organism>
<protein>
    <submittedName>
        <fullName evidence="5 6">Transcriptional regulator</fullName>
    </submittedName>
</protein>
<reference evidence="5" key="4">
    <citation type="submission" date="2024-09" db="EMBL/GenBank/DDBJ databases">
        <authorList>
            <person name="Sun Q."/>
            <person name="Mori K."/>
        </authorList>
    </citation>
    <scope>NUCLEOTIDE SEQUENCE</scope>
    <source>
        <strain evidence="5">KCTC 62575</strain>
    </source>
</reference>
<evidence type="ECO:0000256" key="3">
    <source>
        <dbReference type="ARBA" id="ARBA00023163"/>
    </source>
</evidence>
<dbReference type="GO" id="GO:0003677">
    <property type="term" value="F:DNA binding"/>
    <property type="evidence" value="ECO:0007669"/>
    <property type="project" value="UniProtKB-KW"/>
</dbReference>
<dbReference type="CDD" id="cd00090">
    <property type="entry name" value="HTH_ARSR"/>
    <property type="match status" value="1"/>
</dbReference>
<reference evidence="8" key="3">
    <citation type="journal article" date="2019" name="Int. J. Syst. Evol. Microbiol.">
        <title>The Global Catalogue of Microorganisms (GCM) 10K type strain sequencing project: providing services to taxonomists for standard genome sequencing and annotation.</title>
        <authorList>
            <consortium name="The Broad Institute Genomics Platform"/>
            <consortium name="The Broad Institute Genome Sequencing Center for Infectious Disease"/>
            <person name="Wu L."/>
            <person name="Ma J."/>
        </authorList>
    </citation>
    <scope>NUCLEOTIDE SEQUENCE [LARGE SCALE GENOMIC DNA]</scope>
    <source>
        <strain evidence="8">KCTC 62575</strain>
    </source>
</reference>
<dbReference type="InterPro" id="IPR036390">
    <property type="entry name" value="WH_DNA-bd_sf"/>
</dbReference>
<evidence type="ECO:0000313" key="5">
    <source>
        <dbReference type="EMBL" id="MFC2996712.1"/>
    </source>
</evidence>
<reference evidence="5" key="1">
    <citation type="journal article" date="2014" name="Int. J. Syst. Evol. Microbiol.">
        <title>Complete genome of a new Firmicutes species belonging to the dominant human colonic microbiota ('Ruminococcus bicirculans') reveals two chromosomes and a selective capacity to utilize plant glucans.</title>
        <authorList>
            <consortium name="NISC Comparative Sequencing Program"/>
            <person name="Wegmann U."/>
            <person name="Louis P."/>
            <person name="Goesmann A."/>
            <person name="Henrissat B."/>
            <person name="Duncan S.H."/>
            <person name="Flint H.J."/>
        </authorList>
    </citation>
    <scope>NUCLEOTIDE SEQUENCE</scope>
    <source>
        <strain evidence="5">KCTC 62575</strain>
    </source>
</reference>
<dbReference type="Proteomes" id="UP001595455">
    <property type="component" value="Unassembled WGS sequence"/>
</dbReference>
<dbReference type="InterPro" id="IPR002577">
    <property type="entry name" value="HTH_HxlR"/>
</dbReference>
<dbReference type="InterPro" id="IPR011991">
    <property type="entry name" value="ArsR-like_HTH"/>
</dbReference>
<dbReference type="SUPFAM" id="SSF46785">
    <property type="entry name" value="Winged helix' DNA-binding domain"/>
    <property type="match status" value="1"/>
</dbReference>
<keyword evidence="3" id="KW-0804">Transcription</keyword>
<evidence type="ECO:0000313" key="8">
    <source>
        <dbReference type="Proteomes" id="UP001595455"/>
    </source>
</evidence>
<dbReference type="PANTHER" id="PTHR33204">
    <property type="entry name" value="TRANSCRIPTIONAL REGULATOR, MARR FAMILY"/>
    <property type="match status" value="1"/>
</dbReference>
<dbReference type="GO" id="GO:0006355">
    <property type="term" value="P:regulation of DNA-templated transcription"/>
    <property type="evidence" value="ECO:0007669"/>
    <property type="project" value="UniProtKB-ARBA"/>
</dbReference>
<reference evidence="6 7" key="2">
    <citation type="submission" date="2018-08" db="EMBL/GenBank/DDBJ databases">
        <title>The draft genome of Acinetobacter sichuanensis strain WCHAc060041.</title>
        <authorList>
            <person name="Qin J."/>
            <person name="Feng Y."/>
            <person name="Zong Z."/>
        </authorList>
    </citation>
    <scope>NUCLEOTIDE SEQUENCE [LARGE SCALE GENOMIC DNA]</scope>
    <source>
        <strain evidence="6 7">WCHAc060041</strain>
    </source>
</reference>
<dbReference type="EMBL" id="PYIX02000001">
    <property type="protein sequence ID" value="RFC85386.1"/>
    <property type="molecule type" value="Genomic_DNA"/>
</dbReference>
<dbReference type="Gene3D" id="1.10.10.10">
    <property type="entry name" value="Winged helix-like DNA-binding domain superfamily/Winged helix DNA-binding domain"/>
    <property type="match status" value="1"/>
</dbReference>
<dbReference type="PANTHER" id="PTHR33204:SF37">
    <property type="entry name" value="HTH-TYPE TRANSCRIPTIONAL REGULATOR YODB"/>
    <property type="match status" value="1"/>
</dbReference>
<keyword evidence="2" id="KW-0238">DNA-binding</keyword>
<feature type="domain" description="HTH hxlR-type" evidence="4">
    <location>
        <begin position="14"/>
        <end position="112"/>
    </location>
</feature>
<dbReference type="OrthoDB" id="9807069at2"/>
<accession>A0A371YV87</accession>
<evidence type="ECO:0000259" key="4">
    <source>
        <dbReference type="PROSITE" id="PS51118"/>
    </source>
</evidence>
<name>A0A371YV87_9GAMM</name>
<dbReference type="Proteomes" id="UP000240957">
    <property type="component" value="Unassembled WGS sequence"/>
</dbReference>
<keyword evidence="8" id="KW-1185">Reference proteome</keyword>
<evidence type="ECO:0000256" key="1">
    <source>
        <dbReference type="ARBA" id="ARBA00023015"/>
    </source>
</evidence>
<gene>
    <name evidence="5" type="ORF">ACFODO_15875</name>
    <name evidence="6" type="ORF">C9E89_000195</name>
</gene>
<dbReference type="RefSeq" id="WP_107006433.1">
    <property type="nucleotide sequence ID" value="NZ_JBHRSF010000071.1"/>
</dbReference>
<proteinExistence type="predicted"/>
<dbReference type="EMBL" id="JBHRSF010000071">
    <property type="protein sequence ID" value="MFC2996712.1"/>
    <property type="molecule type" value="Genomic_DNA"/>
</dbReference>
<dbReference type="AlphaFoldDB" id="A0A371YV87"/>
<comment type="caution">
    <text evidence="6">The sequence shown here is derived from an EMBL/GenBank/DDBJ whole genome shotgun (WGS) entry which is preliminary data.</text>
</comment>
<evidence type="ECO:0000313" key="7">
    <source>
        <dbReference type="Proteomes" id="UP000240957"/>
    </source>
</evidence>
<evidence type="ECO:0000313" key="6">
    <source>
        <dbReference type="EMBL" id="RFC85386.1"/>
    </source>
</evidence>
<dbReference type="InterPro" id="IPR036388">
    <property type="entry name" value="WH-like_DNA-bd_sf"/>
</dbReference>
<keyword evidence="1" id="KW-0805">Transcription regulation</keyword>
<dbReference type="PROSITE" id="PS51118">
    <property type="entry name" value="HTH_HXLR"/>
    <property type="match status" value="1"/>
</dbReference>